<dbReference type="EMBL" id="SDIL01000148">
    <property type="protein sequence ID" value="RXK35265.1"/>
    <property type="molecule type" value="Genomic_DNA"/>
</dbReference>
<evidence type="ECO:0000313" key="2">
    <source>
        <dbReference type="EMBL" id="RXK35265.1"/>
    </source>
</evidence>
<organism evidence="2 3">
    <name type="scientific">Tremella mesenterica</name>
    <name type="common">Jelly fungus</name>
    <dbReference type="NCBI Taxonomy" id="5217"/>
    <lineage>
        <taxon>Eukaryota</taxon>
        <taxon>Fungi</taxon>
        <taxon>Dikarya</taxon>
        <taxon>Basidiomycota</taxon>
        <taxon>Agaricomycotina</taxon>
        <taxon>Tremellomycetes</taxon>
        <taxon>Tremellales</taxon>
        <taxon>Tremellaceae</taxon>
        <taxon>Tremella</taxon>
    </lineage>
</organism>
<accession>A0A4Q1BE41</accession>
<evidence type="ECO:0000313" key="3">
    <source>
        <dbReference type="Proteomes" id="UP000289152"/>
    </source>
</evidence>
<reference evidence="2 3" key="1">
    <citation type="submission" date="2016-06" db="EMBL/GenBank/DDBJ databases">
        <title>Evolution of pathogenesis and genome organization in the Tremellales.</title>
        <authorList>
            <person name="Cuomo C."/>
            <person name="Litvintseva A."/>
            <person name="Heitman J."/>
            <person name="Chen Y."/>
            <person name="Sun S."/>
            <person name="Springer D."/>
            <person name="Dromer F."/>
            <person name="Young S."/>
            <person name="Zeng Q."/>
            <person name="Chapman S."/>
            <person name="Gujja S."/>
            <person name="Saif S."/>
            <person name="Birren B."/>
        </authorList>
    </citation>
    <scope>NUCLEOTIDE SEQUENCE [LARGE SCALE GENOMIC DNA]</scope>
    <source>
        <strain evidence="2 3">ATCC 28783</strain>
    </source>
</reference>
<dbReference type="AlphaFoldDB" id="A0A4Q1BE41"/>
<proteinExistence type="predicted"/>
<comment type="caution">
    <text evidence="2">The sequence shown here is derived from an EMBL/GenBank/DDBJ whole genome shotgun (WGS) entry which is preliminary data.</text>
</comment>
<name>A0A4Q1BE41_TREME</name>
<sequence length="166" mass="18231">MCAAKKAVAAREQELLARFQAEREGNAERMVERPPVMMTQPVIESTAPVIARTASERMGTGLQIIPQHYPYPFHPSPHFVPGAPGPSNWYQRPSTYPPVSNYSNFPPTFYPPVYLPPYVQEGLGNGSNSAERSVLAARNGGMRQEFPPGEYRRGQQDSTGGQGGGR</sequence>
<evidence type="ECO:0000256" key="1">
    <source>
        <dbReference type="SAM" id="MobiDB-lite"/>
    </source>
</evidence>
<feature type="region of interest" description="Disordered" evidence="1">
    <location>
        <begin position="125"/>
        <end position="166"/>
    </location>
</feature>
<dbReference type="Proteomes" id="UP000289152">
    <property type="component" value="Unassembled WGS sequence"/>
</dbReference>
<gene>
    <name evidence="2" type="ORF">M231_07490</name>
</gene>
<keyword evidence="3" id="KW-1185">Reference proteome</keyword>
<dbReference type="VEuPathDB" id="FungiDB:TREMEDRAFT_64009"/>
<protein>
    <submittedName>
        <fullName evidence="2">Uncharacterized protein</fullName>
    </submittedName>
</protein>
<dbReference type="InParanoid" id="A0A4Q1BE41"/>